<evidence type="ECO:0000313" key="2">
    <source>
        <dbReference type="Proteomes" id="UP000232688"/>
    </source>
</evidence>
<accession>A0A2N0S1D8</accession>
<comment type="caution">
    <text evidence="1">The sequence shown here is derived from an EMBL/GenBank/DDBJ whole genome shotgun (WGS) entry which is preliminary data.</text>
</comment>
<name>A0A2N0S1D8_9GLOM</name>
<sequence length="106" mass="12410">MFLKLEAKKIIHSNRKKLLQNKPLKQSDPQKINKPISFLLSVLVGYAFPYFDLWLPTSILTSLCRRLKLISSLHSLLTKCSIIGHTNRHERQLEKTRMQNIDPTKR</sequence>
<dbReference type="VEuPathDB" id="FungiDB:RhiirA1_456053"/>
<protein>
    <submittedName>
        <fullName evidence="1">Uncharacterized protein</fullName>
    </submittedName>
</protein>
<reference evidence="1 2" key="2">
    <citation type="submission" date="2017-10" db="EMBL/GenBank/DDBJ databases">
        <title>Genome analyses suggest a sexual origin of heterokaryosis in a supposedly ancient asexual fungus.</title>
        <authorList>
            <person name="Corradi N."/>
            <person name="Sedzielewska K."/>
            <person name="Noel J."/>
            <person name="Charron P."/>
            <person name="Farinelli L."/>
            <person name="Marton T."/>
            <person name="Kruger M."/>
            <person name="Pelin A."/>
            <person name="Brachmann A."/>
            <person name="Corradi N."/>
        </authorList>
    </citation>
    <scope>NUCLEOTIDE SEQUENCE [LARGE SCALE GENOMIC DNA]</scope>
    <source>
        <strain evidence="1 2">A1</strain>
    </source>
</reference>
<dbReference type="Proteomes" id="UP000232688">
    <property type="component" value="Unassembled WGS sequence"/>
</dbReference>
<organism evidence="1 2">
    <name type="scientific">Rhizophagus irregularis</name>
    <dbReference type="NCBI Taxonomy" id="588596"/>
    <lineage>
        <taxon>Eukaryota</taxon>
        <taxon>Fungi</taxon>
        <taxon>Fungi incertae sedis</taxon>
        <taxon>Mucoromycota</taxon>
        <taxon>Glomeromycotina</taxon>
        <taxon>Glomeromycetes</taxon>
        <taxon>Glomerales</taxon>
        <taxon>Glomeraceae</taxon>
        <taxon>Rhizophagus</taxon>
    </lineage>
</organism>
<gene>
    <name evidence="1" type="ORF">RhiirA1_456053</name>
</gene>
<dbReference type="AlphaFoldDB" id="A0A2N0S1D8"/>
<evidence type="ECO:0000313" key="1">
    <source>
        <dbReference type="EMBL" id="PKC69367.1"/>
    </source>
</evidence>
<proteinExistence type="predicted"/>
<dbReference type="EMBL" id="LLXH01000281">
    <property type="protein sequence ID" value="PKC69367.1"/>
    <property type="molecule type" value="Genomic_DNA"/>
</dbReference>
<reference evidence="1 2" key="1">
    <citation type="submission" date="2017-10" db="EMBL/GenBank/DDBJ databases">
        <title>Extensive intraspecific genome diversity in a model arbuscular mycorrhizal fungus.</title>
        <authorList>
            <person name="Chen E.C.H."/>
            <person name="Morin E."/>
            <person name="Baudet D."/>
            <person name="Noel J."/>
            <person name="Ndikumana S."/>
            <person name="Charron P."/>
            <person name="St-Onge C."/>
            <person name="Giorgi J."/>
            <person name="Grigoriev I.V."/>
            <person name="Roux C."/>
            <person name="Martin F.M."/>
            <person name="Corradi N."/>
        </authorList>
    </citation>
    <scope>NUCLEOTIDE SEQUENCE [LARGE SCALE GENOMIC DNA]</scope>
    <source>
        <strain evidence="1 2">A1</strain>
    </source>
</reference>